<organism evidence="2 3">
    <name type="scientific">Methylobacterium oryzae</name>
    <dbReference type="NCBI Taxonomy" id="334852"/>
    <lineage>
        <taxon>Bacteria</taxon>
        <taxon>Pseudomonadati</taxon>
        <taxon>Pseudomonadota</taxon>
        <taxon>Alphaproteobacteria</taxon>
        <taxon>Hyphomicrobiales</taxon>
        <taxon>Methylobacteriaceae</taxon>
        <taxon>Methylobacterium</taxon>
    </lineage>
</organism>
<sequence>MRDLDAAPQMLTDRDGSAEIVSGTLGRGSQEAWSTGDATGDPRLPGRVQAALAACGAITVAL</sequence>
<reference evidence="2 3" key="1">
    <citation type="journal article" date="2012" name="Genet. Mol. Biol.">
        <title>Analysis of 16S rRNA and mxaF genes revealing insights into Methylobacterium niche-specific plant association.</title>
        <authorList>
            <person name="Dourado M.N."/>
            <person name="Andreote F.D."/>
            <person name="Dini-Andreote F."/>
            <person name="Conti R."/>
            <person name="Araujo J.M."/>
            <person name="Araujo W.L."/>
        </authorList>
    </citation>
    <scope>NUCLEOTIDE SEQUENCE [LARGE SCALE GENOMIC DNA]</scope>
    <source>
        <strain evidence="2 3">TC3-10</strain>
    </source>
</reference>
<dbReference type="EMBL" id="MLCA01000010">
    <property type="protein sequence ID" value="MEE7492425.1"/>
    <property type="molecule type" value="Genomic_DNA"/>
</dbReference>
<comment type="caution">
    <text evidence="2">The sequence shown here is derived from an EMBL/GenBank/DDBJ whole genome shotgun (WGS) entry which is preliminary data.</text>
</comment>
<dbReference type="Proteomes" id="UP001355206">
    <property type="component" value="Unassembled WGS sequence"/>
</dbReference>
<evidence type="ECO:0000313" key="3">
    <source>
        <dbReference type="Proteomes" id="UP001355206"/>
    </source>
</evidence>
<evidence type="ECO:0000313" key="2">
    <source>
        <dbReference type="EMBL" id="MEE7492425.1"/>
    </source>
</evidence>
<protein>
    <submittedName>
        <fullName evidence="2">Uncharacterized protein</fullName>
    </submittedName>
</protein>
<accession>A0ABU7TTB8</accession>
<evidence type="ECO:0000256" key="1">
    <source>
        <dbReference type="SAM" id="MobiDB-lite"/>
    </source>
</evidence>
<feature type="region of interest" description="Disordered" evidence="1">
    <location>
        <begin position="1"/>
        <end position="42"/>
    </location>
</feature>
<gene>
    <name evidence="2" type="ORF">MOTC310_18860</name>
</gene>
<name>A0ABU7TTB8_9HYPH</name>
<keyword evidence="3" id="KW-1185">Reference proteome</keyword>
<proteinExistence type="predicted"/>